<accession>A0A814VPD4</accession>
<dbReference type="CDD" id="cd00054">
    <property type="entry name" value="EGF_CA"/>
    <property type="match status" value="1"/>
</dbReference>
<dbReference type="Proteomes" id="UP000663832">
    <property type="component" value="Unassembled WGS sequence"/>
</dbReference>
<comment type="caution">
    <text evidence="1">Lacks conserved residue(s) required for the propagation of feature annotation.</text>
</comment>
<evidence type="ECO:0000313" key="5">
    <source>
        <dbReference type="Proteomes" id="UP000663832"/>
    </source>
</evidence>
<feature type="disulfide bond" evidence="1">
    <location>
        <begin position="33"/>
        <end position="42"/>
    </location>
</feature>
<dbReference type="OrthoDB" id="6138650at2759"/>
<name>A0A814VPD4_9BILA</name>
<dbReference type="GO" id="GO:0005112">
    <property type="term" value="F:Notch binding"/>
    <property type="evidence" value="ECO:0007669"/>
    <property type="project" value="TreeGrafter"/>
</dbReference>
<dbReference type="PANTHER" id="PTHR24044:SF417">
    <property type="entry name" value="WEARY, ISOFORM B"/>
    <property type="match status" value="1"/>
</dbReference>
<dbReference type="Proteomes" id="UP000663877">
    <property type="component" value="Unassembled WGS sequence"/>
</dbReference>
<evidence type="ECO:0000313" key="4">
    <source>
        <dbReference type="EMBL" id="CAF1436420.1"/>
    </source>
</evidence>
<sequence length="288" mass="33171">MEQNPCRNNSCNQNEECQPLINDDAKSRYICLCKGNFTGKKCLIADKQCTNGYYSSGSICKPNYRGLITGNNLPFCIFQFDSFGDRCHIKYNQCSLTPCQNNGSCYSTIEPDTITCSCTPEYHGRNCELRRPHMNLYINESVNHVAAVVQYFDIDLISLNLILVYQKVYRHDQKISPQITLVKLYSSPADDPVQIYLISLHINAISIDAITQVSEKIQCVELRTYDTQFLSNYSPIKYHYLCRNDSNLFCFRDNFYLCVCGANHTRIECFRYDYTLDQCSRCQPGSRC</sequence>
<dbReference type="EMBL" id="CAJNOI010000216">
    <property type="protein sequence ID" value="CAF1189973.1"/>
    <property type="molecule type" value="Genomic_DNA"/>
</dbReference>
<keyword evidence="1" id="KW-1015">Disulfide bond</keyword>
<dbReference type="SUPFAM" id="SSF57196">
    <property type="entry name" value="EGF/Laminin"/>
    <property type="match status" value="2"/>
</dbReference>
<dbReference type="PROSITE" id="PS50026">
    <property type="entry name" value="EGF_3"/>
    <property type="match status" value="2"/>
</dbReference>
<keyword evidence="5" id="KW-1185">Reference proteome</keyword>
<evidence type="ECO:0000259" key="2">
    <source>
        <dbReference type="PROSITE" id="PS50026"/>
    </source>
</evidence>
<feature type="domain" description="EGF-like" evidence="2">
    <location>
        <begin position="90"/>
        <end position="128"/>
    </location>
</feature>
<proteinExistence type="predicted"/>
<protein>
    <recommendedName>
        <fullName evidence="2">EGF-like domain-containing protein</fullName>
    </recommendedName>
</protein>
<feature type="domain" description="EGF-like" evidence="2">
    <location>
        <begin position="2"/>
        <end position="43"/>
    </location>
</feature>
<feature type="disulfide bond" evidence="1">
    <location>
        <begin position="118"/>
        <end position="127"/>
    </location>
</feature>
<keyword evidence="1" id="KW-0245">EGF-like domain</keyword>
<dbReference type="InterPro" id="IPR050906">
    <property type="entry name" value="Notch_signaling"/>
</dbReference>
<evidence type="ECO:0000256" key="1">
    <source>
        <dbReference type="PROSITE-ProRule" id="PRU00076"/>
    </source>
</evidence>
<dbReference type="Gene3D" id="2.10.25.10">
    <property type="entry name" value="Laminin"/>
    <property type="match status" value="2"/>
</dbReference>
<evidence type="ECO:0000313" key="6">
    <source>
        <dbReference type="Proteomes" id="UP000663877"/>
    </source>
</evidence>
<comment type="caution">
    <text evidence="3">The sequence shown here is derived from an EMBL/GenBank/DDBJ whole genome shotgun (WGS) entry which is preliminary data.</text>
</comment>
<dbReference type="PROSITE" id="PS00022">
    <property type="entry name" value="EGF_1"/>
    <property type="match status" value="2"/>
</dbReference>
<dbReference type="AlphaFoldDB" id="A0A814VPD4"/>
<dbReference type="EMBL" id="CAJNOM010000434">
    <property type="protein sequence ID" value="CAF1436420.1"/>
    <property type="molecule type" value="Genomic_DNA"/>
</dbReference>
<dbReference type="SMART" id="SM00181">
    <property type="entry name" value="EGF"/>
    <property type="match status" value="2"/>
</dbReference>
<dbReference type="PANTHER" id="PTHR24044">
    <property type="entry name" value="NOTCH LIGAND FAMILY MEMBER"/>
    <property type="match status" value="1"/>
</dbReference>
<gene>
    <name evidence="3" type="ORF">BJG266_LOCUS26277</name>
    <name evidence="4" type="ORF">QVE165_LOCUS39314</name>
</gene>
<evidence type="ECO:0000313" key="3">
    <source>
        <dbReference type="EMBL" id="CAF1189973.1"/>
    </source>
</evidence>
<dbReference type="InterPro" id="IPR000742">
    <property type="entry name" value="EGF"/>
</dbReference>
<reference evidence="3" key="1">
    <citation type="submission" date="2021-02" db="EMBL/GenBank/DDBJ databases">
        <authorList>
            <person name="Nowell W R."/>
        </authorList>
    </citation>
    <scope>NUCLEOTIDE SEQUENCE</scope>
</reference>
<organism evidence="3 6">
    <name type="scientific">Adineta steineri</name>
    <dbReference type="NCBI Taxonomy" id="433720"/>
    <lineage>
        <taxon>Eukaryota</taxon>
        <taxon>Metazoa</taxon>
        <taxon>Spiralia</taxon>
        <taxon>Gnathifera</taxon>
        <taxon>Rotifera</taxon>
        <taxon>Eurotatoria</taxon>
        <taxon>Bdelloidea</taxon>
        <taxon>Adinetida</taxon>
        <taxon>Adinetidae</taxon>
        <taxon>Adineta</taxon>
    </lineage>
</organism>
<feature type="disulfide bond" evidence="1">
    <location>
        <begin position="99"/>
        <end position="116"/>
    </location>
</feature>